<reference evidence="4 5" key="1">
    <citation type="journal article" date="2011" name="Genome Biol.">
        <title>Comparative genome sequence analysis underscores mycoparasitism as the ancestral life style of Trichoderma.</title>
        <authorList>
            <person name="Kubicek C.P."/>
            <person name="Herrera-Estrella A."/>
            <person name="Seidl-Seiboth V."/>
            <person name="Martinez D.A."/>
            <person name="Druzhinina I.S."/>
            <person name="Thon M."/>
            <person name="Zeilinger S."/>
            <person name="Casas-Flores S."/>
            <person name="Horwitz B.A."/>
            <person name="Mukherjee P.K."/>
            <person name="Mukherjee M."/>
            <person name="Kredics L."/>
            <person name="Alcaraz L.D."/>
            <person name="Aerts A."/>
            <person name="Antal Z."/>
            <person name="Atanasova L."/>
            <person name="Cervantes-Badillo M.G."/>
            <person name="Challacombe J."/>
            <person name="Chertkov O."/>
            <person name="McCluskey K."/>
            <person name="Coulpier F."/>
            <person name="Deshpande N."/>
            <person name="von Doehren H."/>
            <person name="Ebbole D.J."/>
            <person name="Esquivel-Naranjo E.U."/>
            <person name="Fekete E."/>
            <person name="Flipphi M."/>
            <person name="Glaser F."/>
            <person name="Gomez-Rodriguez E.Y."/>
            <person name="Gruber S."/>
            <person name="Han C."/>
            <person name="Henrissat B."/>
            <person name="Hermosa R."/>
            <person name="Hernandez-Onate M."/>
            <person name="Karaffa L."/>
            <person name="Kosti I."/>
            <person name="Le Crom S."/>
            <person name="Lindquist E."/>
            <person name="Lucas S."/>
            <person name="Luebeck M."/>
            <person name="Luebeck P.S."/>
            <person name="Margeot A."/>
            <person name="Metz B."/>
            <person name="Misra M."/>
            <person name="Nevalainen H."/>
            <person name="Omann M."/>
            <person name="Packer N."/>
            <person name="Perrone G."/>
            <person name="Uresti-Rivera E.E."/>
            <person name="Salamov A."/>
            <person name="Schmoll M."/>
            <person name="Seiboth B."/>
            <person name="Shapiro H."/>
            <person name="Sukno S."/>
            <person name="Tamayo-Ramos J.A."/>
            <person name="Tisch D."/>
            <person name="Wiest A."/>
            <person name="Wilkinson H.H."/>
            <person name="Zhang M."/>
            <person name="Coutinho P.M."/>
            <person name="Kenerley C.M."/>
            <person name="Monte E."/>
            <person name="Baker S.E."/>
            <person name="Grigoriev I.V."/>
        </authorList>
    </citation>
    <scope>NUCLEOTIDE SEQUENCE [LARGE SCALE GENOMIC DNA]</scope>
    <source>
        <strain evidence="5">Gv29-8 / FGSC 10586</strain>
    </source>
</reference>
<keyword evidence="1" id="KW-0677">Repeat</keyword>
<dbReference type="HOGENOM" id="CLU_589965_0_0_1"/>
<evidence type="ECO:0008006" key="6">
    <source>
        <dbReference type="Google" id="ProtNLM"/>
    </source>
</evidence>
<dbReference type="PANTHER" id="PTHR10039:SF5">
    <property type="entry name" value="NACHT DOMAIN-CONTAINING PROTEIN"/>
    <property type="match status" value="1"/>
</dbReference>
<dbReference type="PANTHER" id="PTHR10039">
    <property type="entry name" value="AMELOGENIN"/>
    <property type="match status" value="1"/>
</dbReference>
<dbReference type="RefSeq" id="XP_013952594.1">
    <property type="nucleotide sequence ID" value="XM_014097119.1"/>
</dbReference>
<dbReference type="InterPro" id="IPR056884">
    <property type="entry name" value="NPHP3-like_N"/>
</dbReference>
<feature type="non-terminal residue" evidence="4">
    <location>
        <position position="464"/>
    </location>
</feature>
<proteinExistence type="predicted"/>
<name>G9N467_HYPVG</name>
<gene>
    <name evidence="4" type="ORF">TRIVIDRAFT_158638</name>
</gene>
<feature type="domain" description="DUF7791" evidence="3">
    <location>
        <begin position="343"/>
        <end position="458"/>
    </location>
</feature>
<protein>
    <recommendedName>
        <fullName evidence="6">NACHT domain-containing protein</fullName>
    </recommendedName>
</protein>
<dbReference type="InterPro" id="IPR056693">
    <property type="entry name" value="DUF7791"/>
</dbReference>
<accession>G9N467</accession>
<sequence>MPLVYLSHPGCALTLTLSRSTRGQAEKSEVTSLEIAQRQVATMSKLHTIDETTRKFGEELVNVVDGRSSKAEGIVKYVLDSDWKPSDAIRWQVQESRSNKAKLRHEQRTQEVINSLPFESMLHREKAIPEAYAKTFGWVFSKPRRTDDGEPLWSDFTDWLSSDSDNIYWITGKPGAGKSTLTKFIGKDERLQAHLQTWAGPSSRLILARYFSWNSGSRLQKSPQGLLRTILYECLSSDPEMLVPIVFPARWLTRPDIELYIRDKFERSLGFRERRAMYQAAAEKLLRDIADKALGVFLWVSVAVWNLLQSLQEGDSLAKMQETLDSLPEDLSKLFQVMWEQTHPSYRTEAAHYFDVMKCFEDQNLTPFALSIGMGDNQEVGIDLDINQVVNSFLSGVVLSLNRKLNSRTKGLLEIHQMENSRESVVSYMHRTAREWVHENWGLMMATAEPGFDARLWALKGETL</sequence>
<dbReference type="Pfam" id="PF25053">
    <property type="entry name" value="DUF7791"/>
    <property type="match status" value="1"/>
</dbReference>
<feature type="domain" description="Nephrocystin 3-like N-terminal" evidence="2">
    <location>
        <begin position="155"/>
        <end position="242"/>
    </location>
</feature>
<dbReference type="STRING" id="413071.G9N467"/>
<dbReference type="GeneID" id="25788423"/>
<organism evidence="4 5">
    <name type="scientific">Hypocrea virens (strain Gv29-8 / FGSC 10586)</name>
    <name type="common">Gliocladium virens</name>
    <name type="synonym">Trichoderma virens</name>
    <dbReference type="NCBI Taxonomy" id="413071"/>
    <lineage>
        <taxon>Eukaryota</taxon>
        <taxon>Fungi</taxon>
        <taxon>Dikarya</taxon>
        <taxon>Ascomycota</taxon>
        <taxon>Pezizomycotina</taxon>
        <taxon>Sordariomycetes</taxon>
        <taxon>Hypocreomycetidae</taxon>
        <taxon>Hypocreales</taxon>
        <taxon>Hypocreaceae</taxon>
        <taxon>Trichoderma</taxon>
    </lineage>
</organism>
<dbReference type="Proteomes" id="UP000007115">
    <property type="component" value="Unassembled WGS sequence"/>
</dbReference>
<comment type="caution">
    <text evidence="4">The sequence shown here is derived from an EMBL/GenBank/DDBJ whole genome shotgun (WGS) entry which is preliminary data.</text>
</comment>
<evidence type="ECO:0000313" key="5">
    <source>
        <dbReference type="Proteomes" id="UP000007115"/>
    </source>
</evidence>
<dbReference type="Pfam" id="PF24883">
    <property type="entry name" value="NPHP3_N"/>
    <property type="match status" value="1"/>
</dbReference>
<evidence type="ECO:0000256" key="1">
    <source>
        <dbReference type="ARBA" id="ARBA00022737"/>
    </source>
</evidence>
<dbReference type="InParanoid" id="G9N467"/>
<keyword evidence="5" id="KW-1185">Reference proteome</keyword>
<dbReference type="VEuPathDB" id="FungiDB:TRIVIDRAFT_158638"/>
<dbReference type="eggNOG" id="ENOG502SHWY">
    <property type="taxonomic scope" value="Eukaryota"/>
</dbReference>
<dbReference type="InterPro" id="IPR027417">
    <property type="entry name" value="P-loop_NTPase"/>
</dbReference>
<evidence type="ECO:0000259" key="2">
    <source>
        <dbReference type="Pfam" id="PF24883"/>
    </source>
</evidence>
<dbReference type="EMBL" id="ABDF02000086">
    <property type="protein sequence ID" value="EHK18393.1"/>
    <property type="molecule type" value="Genomic_DNA"/>
</dbReference>
<evidence type="ECO:0000259" key="3">
    <source>
        <dbReference type="Pfam" id="PF25053"/>
    </source>
</evidence>
<dbReference type="OrthoDB" id="443402at2759"/>
<dbReference type="SUPFAM" id="SSF52540">
    <property type="entry name" value="P-loop containing nucleoside triphosphate hydrolases"/>
    <property type="match status" value="1"/>
</dbReference>
<evidence type="ECO:0000313" key="4">
    <source>
        <dbReference type="EMBL" id="EHK18393.1"/>
    </source>
</evidence>
<dbReference type="AlphaFoldDB" id="G9N467"/>